<evidence type="ECO:0000313" key="2">
    <source>
        <dbReference type="Proteomes" id="UP000183832"/>
    </source>
</evidence>
<dbReference type="AlphaFoldDB" id="A0A1J1IMN5"/>
<protein>
    <submittedName>
        <fullName evidence="1">CLUMA_CG014810, isoform A</fullName>
    </submittedName>
</protein>
<name>A0A1J1IMN5_9DIPT</name>
<accession>A0A1J1IMN5</accession>
<gene>
    <name evidence="1" type="ORF">CLUMA_CG014810</name>
</gene>
<reference evidence="1 2" key="1">
    <citation type="submission" date="2015-04" db="EMBL/GenBank/DDBJ databases">
        <authorList>
            <person name="Syromyatnikov M.Y."/>
            <person name="Popov V.N."/>
        </authorList>
    </citation>
    <scope>NUCLEOTIDE SEQUENCE [LARGE SCALE GENOMIC DNA]</scope>
</reference>
<organism evidence="1 2">
    <name type="scientific">Clunio marinus</name>
    <dbReference type="NCBI Taxonomy" id="568069"/>
    <lineage>
        <taxon>Eukaryota</taxon>
        <taxon>Metazoa</taxon>
        <taxon>Ecdysozoa</taxon>
        <taxon>Arthropoda</taxon>
        <taxon>Hexapoda</taxon>
        <taxon>Insecta</taxon>
        <taxon>Pterygota</taxon>
        <taxon>Neoptera</taxon>
        <taxon>Endopterygota</taxon>
        <taxon>Diptera</taxon>
        <taxon>Nematocera</taxon>
        <taxon>Chironomoidea</taxon>
        <taxon>Chironomidae</taxon>
        <taxon>Clunio</taxon>
    </lineage>
</organism>
<proteinExistence type="predicted"/>
<dbReference type="Proteomes" id="UP000183832">
    <property type="component" value="Unassembled WGS sequence"/>
</dbReference>
<evidence type="ECO:0000313" key="1">
    <source>
        <dbReference type="EMBL" id="CRL01002.1"/>
    </source>
</evidence>
<dbReference type="EMBL" id="CVRI01000055">
    <property type="protein sequence ID" value="CRL01002.1"/>
    <property type="molecule type" value="Genomic_DNA"/>
</dbReference>
<sequence length="68" mass="7665">MSGDSFSKEIKAQVTHFTVTIYLEFDLLTSQEVDQIVVDKVVIFVSFIMFAAHGFVNCNKQSAELFIS</sequence>
<keyword evidence="2" id="KW-1185">Reference proteome</keyword>